<dbReference type="RefSeq" id="XP_016690877.1">
    <property type="nucleotide sequence ID" value="XM_016835388.1"/>
</dbReference>
<dbReference type="GeneID" id="107908130"/>
<dbReference type="KEGG" id="ghi:107908130"/>
<keyword evidence="2" id="KW-1185">Reference proteome</keyword>
<proteinExistence type="predicted"/>
<dbReference type="Proteomes" id="UP000818029">
    <property type="component" value="Chromosome D08"/>
</dbReference>
<feature type="compositionally biased region" description="Basic residues" evidence="1">
    <location>
        <begin position="211"/>
        <end position="223"/>
    </location>
</feature>
<evidence type="ECO:0000313" key="2">
    <source>
        <dbReference type="Proteomes" id="UP000818029"/>
    </source>
</evidence>
<dbReference type="AlphaFoldDB" id="A0A1U8JKR4"/>
<protein>
    <submittedName>
        <fullName evidence="3">Uncharacterized protein</fullName>
    </submittedName>
</protein>
<evidence type="ECO:0000313" key="3">
    <source>
        <dbReference type="RefSeq" id="XP_016690877.1"/>
    </source>
</evidence>
<dbReference type="Pfam" id="PF14223">
    <property type="entry name" value="Retrotran_gag_2"/>
    <property type="match status" value="1"/>
</dbReference>
<gene>
    <name evidence="3" type="primary">LOC107908130</name>
</gene>
<dbReference type="OrthoDB" id="995524at2759"/>
<accession>A0A1U8JKR4</accession>
<name>A0A1U8JKR4_GOSHI</name>
<sequence length="232" mass="26516">MTPTPLLNILTENKLNENNYKELKKNLIIVLSCEKLKIVLVTKCPPATQTEARKHWEESDEIVRCYMLSSVTNSLYKQLKSYKTAKMIVDNQENMFRGRATSAPQCTITSLMNFKQKPDTPIKDHMITLMGYFTEAVDNEANLDQNIQIEMVFKSLSRDFVGFWIAYNLSNKNLTLKKFIKELQSYKLVLNGDQLVQKVKTNIVVASSSKGKGKCAKKGKPKVSRSPQVERK</sequence>
<evidence type="ECO:0000256" key="1">
    <source>
        <dbReference type="SAM" id="MobiDB-lite"/>
    </source>
</evidence>
<dbReference type="PaxDb" id="3635-A0A1U8JKR4"/>
<feature type="region of interest" description="Disordered" evidence="1">
    <location>
        <begin position="209"/>
        <end position="232"/>
    </location>
</feature>
<reference evidence="3" key="2">
    <citation type="submission" date="2025-08" db="UniProtKB">
        <authorList>
            <consortium name="RefSeq"/>
        </authorList>
    </citation>
    <scope>IDENTIFICATION</scope>
</reference>
<organism evidence="2 3">
    <name type="scientific">Gossypium hirsutum</name>
    <name type="common">Upland cotton</name>
    <name type="synonym">Gossypium mexicanum</name>
    <dbReference type="NCBI Taxonomy" id="3635"/>
    <lineage>
        <taxon>Eukaryota</taxon>
        <taxon>Viridiplantae</taxon>
        <taxon>Streptophyta</taxon>
        <taxon>Embryophyta</taxon>
        <taxon>Tracheophyta</taxon>
        <taxon>Spermatophyta</taxon>
        <taxon>Magnoliopsida</taxon>
        <taxon>eudicotyledons</taxon>
        <taxon>Gunneridae</taxon>
        <taxon>Pentapetalae</taxon>
        <taxon>rosids</taxon>
        <taxon>malvids</taxon>
        <taxon>Malvales</taxon>
        <taxon>Malvaceae</taxon>
        <taxon>Malvoideae</taxon>
        <taxon>Gossypium</taxon>
    </lineage>
</organism>
<reference evidence="2" key="1">
    <citation type="journal article" date="2020" name="Nat. Genet.">
        <title>Genomic diversifications of five Gossypium allopolyploid species and their impact on cotton improvement.</title>
        <authorList>
            <person name="Chen Z.J."/>
            <person name="Sreedasyam A."/>
            <person name="Ando A."/>
            <person name="Song Q."/>
            <person name="De Santiago L.M."/>
            <person name="Hulse-Kemp A.M."/>
            <person name="Ding M."/>
            <person name="Ye W."/>
            <person name="Kirkbride R.C."/>
            <person name="Jenkins J."/>
            <person name="Plott C."/>
            <person name="Lovell J."/>
            <person name="Lin Y.M."/>
            <person name="Vaughn R."/>
            <person name="Liu B."/>
            <person name="Simpson S."/>
            <person name="Scheffler B.E."/>
            <person name="Wen L."/>
            <person name="Saski C.A."/>
            <person name="Grover C.E."/>
            <person name="Hu G."/>
            <person name="Conover J.L."/>
            <person name="Carlson J.W."/>
            <person name="Shu S."/>
            <person name="Boston L.B."/>
            <person name="Williams M."/>
            <person name="Peterson D.G."/>
            <person name="McGee K."/>
            <person name="Jones D.C."/>
            <person name="Wendel J.F."/>
            <person name="Stelly D.M."/>
            <person name="Grimwood J."/>
            <person name="Schmutz J."/>
        </authorList>
    </citation>
    <scope>NUCLEOTIDE SEQUENCE [LARGE SCALE GENOMIC DNA]</scope>
    <source>
        <strain evidence="2">cv. TM-1</strain>
    </source>
</reference>